<dbReference type="InterPro" id="IPR003689">
    <property type="entry name" value="ZIP"/>
</dbReference>
<feature type="transmembrane region" description="Helical" evidence="6">
    <location>
        <begin position="26"/>
        <end position="46"/>
    </location>
</feature>
<protein>
    <recommendedName>
        <fullName evidence="9">Zinc/iron permease</fullName>
    </recommendedName>
</protein>
<feature type="region of interest" description="Disordered" evidence="5">
    <location>
        <begin position="125"/>
        <end position="172"/>
    </location>
</feature>
<feature type="transmembrane region" description="Helical" evidence="6">
    <location>
        <begin position="313"/>
        <end position="333"/>
    </location>
</feature>
<evidence type="ECO:0000256" key="3">
    <source>
        <dbReference type="ARBA" id="ARBA00022989"/>
    </source>
</evidence>
<dbReference type="AlphaFoldDB" id="A0A0C2Y2I4"/>
<comment type="subcellular location">
    <subcellularLocation>
        <location evidence="1">Membrane</location>
        <topology evidence="1">Multi-pass membrane protein</topology>
    </subcellularLocation>
</comment>
<dbReference type="Pfam" id="PF02535">
    <property type="entry name" value="Zip"/>
    <property type="match status" value="3"/>
</dbReference>
<gene>
    <name evidence="7" type="ORF">M413DRAFT_25534</name>
</gene>
<dbReference type="OrthoDB" id="448280at2759"/>
<keyword evidence="8" id="KW-1185">Reference proteome</keyword>
<dbReference type="GO" id="GO:0005385">
    <property type="term" value="F:zinc ion transmembrane transporter activity"/>
    <property type="evidence" value="ECO:0007669"/>
    <property type="project" value="TreeGrafter"/>
</dbReference>
<feature type="compositionally biased region" description="Low complexity" evidence="5">
    <location>
        <begin position="410"/>
        <end position="422"/>
    </location>
</feature>
<evidence type="ECO:0000256" key="4">
    <source>
        <dbReference type="ARBA" id="ARBA00023136"/>
    </source>
</evidence>
<evidence type="ECO:0000256" key="2">
    <source>
        <dbReference type="ARBA" id="ARBA00022692"/>
    </source>
</evidence>
<dbReference type="EMBL" id="KN831774">
    <property type="protein sequence ID" value="KIM44048.1"/>
    <property type="molecule type" value="Genomic_DNA"/>
</dbReference>
<accession>A0A0C2Y2I4</accession>
<sequence length="628" mass="68118">MPPPLQLELPSLAMKTVVAAAIDPRVGVMFTIFFVSFLAVSFPTLSRKIHIPVIIFFIGKHFGTGVILATAFIHLLDDAFRSLQSKAVEERYGKMGHRTGLIILASLLSIFLVEYISTSYVEHLHDKPSAPPTPVGSLPPSRPRSPKPSTSTTRRSTSRDNPEEYPPQKVAVTITETTPLLVGGTKPACEPPALDGTRRPIARRDHHIIVGHGSAPVIAAAAVAGLPIEVLTNSPRICRLAVAHDRRGDHHNTHHHSHENINIEAGEDQYDKKPHPRIGRRRQIVSILVLQLGIMIHSLVIGLTLSVASGSEFTSLTTAIIFHQLFEGLSLGIRIAALPPKQSHNPEPEHRGRLASRNTNNEHSLSVDDSSATQESRTVPSPSASPARDRERNAAIVSCHALTNLPPSSPAQSQSTTPLTQSDTVECGSPNHKHSSNSAPTANSPQWKNWVANVFHAFDVRRWRVSLGDRKEVHWLKPTLSLLFAVTTPFGIAIGMAVWGDNNGDRAQMLVIQGIMSAISAGMLIYAATVEMIAGDFVFGDVEGHHHHHHHGHDDAEVRKSCSRASSVARRGEERIDVEDHHLATVGGCEEDSLEGKKDPKATMAKKVLAVVSLLAGSSMMVLVGLGE</sequence>
<evidence type="ECO:0000256" key="1">
    <source>
        <dbReference type="ARBA" id="ARBA00004141"/>
    </source>
</evidence>
<dbReference type="Proteomes" id="UP000053424">
    <property type="component" value="Unassembled WGS sequence"/>
</dbReference>
<evidence type="ECO:0000313" key="7">
    <source>
        <dbReference type="EMBL" id="KIM44048.1"/>
    </source>
</evidence>
<feature type="region of interest" description="Disordered" evidence="5">
    <location>
        <begin position="339"/>
        <end position="391"/>
    </location>
</feature>
<feature type="region of interest" description="Disordered" evidence="5">
    <location>
        <begin position="403"/>
        <end position="444"/>
    </location>
</feature>
<feature type="transmembrane region" description="Helical" evidence="6">
    <location>
        <begin position="96"/>
        <end position="117"/>
    </location>
</feature>
<evidence type="ECO:0000256" key="6">
    <source>
        <dbReference type="SAM" id="Phobius"/>
    </source>
</evidence>
<feature type="transmembrane region" description="Helical" evidence="6">
    <location>
        <begin position="608"/>
        <end position="627"/>
    </location>
</feature>
<evidence type="ECO:0000256" key="5">
    <source>
        <dbReference type="SAM" id="MobiDB-lite"/>
    </source>
</evidence>
<keyword evidence="2 6" id="KW-0812">Transmembrane</keyword>
<feature type="transmembrane region" description="Helical" evidence="6">
    <location>
        <begin position="284"/>
        <end position="307"/>
    </location>
</feature>
<dbReference type="STRING" id="686832.A0A0C2Y2I4"/>
<evidence type="ECO:0000313" key="8">
    <source>
        <dbReference type="Proteomes" id="UP000053424"/>
    </source>
</evidence>
<dbReference type="PANTHER" id="PTHR11040:SF44">
    <property type="entry name" value="PROTEIN ZNTC-RELATED"/>
    <property type="match status" value="1"/>
</dbReference>
<keyword evidence="4 6" id="KW-0472">Membrane</keyword>
<reference evidence="7 8" key="1">
    <citation type="submission" date="2014-04" db="EMBL/GenBank/DDBJ databases">
        <authorList>
            <consortium name="DOE Joint Genome Institute"/>
            <person name="Kuo A."/>
            <person name="Gay G."/>
            <person name="Dore J."/>
            <person name="Kohler A."/>
            <person name="Nagy L.G."/>
            <person name="Floudas D."/>
            <person name="Copeland A."/>
            <person name="Barry K.W."/>
            <person name="Cichocki N."/>
            <person name="Veneault-Fourrey C."/>
            <person name="LaButti K."/>
            <person name="Lindquist E.A."/>
            <person name="Lipzen A."/>
            <person name="Lundell T."/>
            <person name="Morin E."/>
            <person name="Murat C."/>
            <person name="Sun H."/>
            <person name="Tunlid A."/>
            <person name="Henrissat B."/>
            <person name="Grigoriev I.V."/>
            <person name="Hibbett D.S."/>
            <person name="Martin F."/>
            <person name="Nordberg H.P."/>
            <person name="Cantor M.N."/>
            <person name="Hua S.X."/>
        </authorList>
    </citation>
    <scope>NUCLEOTIDE SEQUENCE [LARGE SCALE GENOMIC DNA]</scope>
    <source>
        <strain evidence="8">h7</strain>
    </source>
</reference>
<organism evidence="7 8">
    <name type="scientific">Hebeloma cylindrosporum</name>
    <dbReference type="NCBI Taxonomy" id="76867"/>
    <lineage>
        <taxon>Eukaryota</taxon>
        <taxon>Fungi</taxon>
        <taxon>Dikarya</taxon>
        <taxon>Basidiomycota</taxon>
        <taxon>Agaricomycotina</taxon>
        <taxon>Agaricomycetes</taxon>
        <taxon>Agaricomycetidae</taxon>
        <taxon>Agaricales</taxon>
        <taxon>Agaricineae</taxon>
        <taxon>Hymenogastraceae</taxon>
        <taxon>Hebeloma</taxon>
    </lineage>
</organism>
<feature type="compositionally biased region" description="Polar residues" evidence="5">
    <location>
        <begin position="356"/>
        <end position="384"/>
    </location>
</feature>
<dbReference type="PANTHER" id="PTHR11040">
    <property type="entry name" value="ZINC/IRON TRANSPORTER"/>
    <property type="match status" value="1"/>
</dbReference>
<name>A0A0C2Y2I4_HEBCY</name>
<evidence type="ECO:0008006" key="9">
    <source>
        <dbReference type="Google" id="ProtNLM"/>
    </source>
</evidence>
<dbReference type="HOGENOM" id="CLU_027089_2_0_1"/>
<feature type="transmembrane region" description="Helical" evidence="6">
    <location>
        <begin position="480"/>
        <end position="499"/>
    </location>
</feature>
<reference evidence="8" key="2">
    <citation type="submission" date="2015-01" db="EMBL/GenBank/DDBJ databases">
        <title>Evolutionary Origins and Diversification of the Mycorrhizal Mutualists.</title>
        <authorList>
            <consortium name="DOE Joint Genome Institute"/>
            <consortium name="Mycorrhizal Genomics Consortium"/>
            <person name="Kohler A."/>
            <person name="Kuo A."/>
            <person name="Nagy L.G."/>
            <person name="Floudas D."/>
            <person name="Copeland A."/>
            <person name="Barry K.W."/>
            <person name="Cichocki N."/>
            <person name="Veneault-Fourrey C."/>
            <person name="LaButti K."/>
            <person name="Lindquist E.A."/>
            <person name="Lipzen A."/>
            <person name="Lundell T."/>
            <person name="Morin E."/>
            <person name="Murat C."/>
            <person name="Riley R."/>
            <person name="Ohm R."/>
            <person name="Sun H."/>
            <person name="Tunlid A."/>
            <person name="Henrissat B."/>
            <person name="Grigoriev I.V."/>
            <person name="Hibbett D.S."/>
            <person name="Martin F."/>
        </authorList>
    </citation>
    <scope>NUCLEOTIDE SEQUENCE [LARGE SCALE GENOMIC DNA]</scope>
    <source>
        <strain evidence="8">h7</strain>
    </source>
</reference>
<feature type="transmembrane region" description="Helical" evidence="6">
    <location>
        <begin position="511"/>
        <end position="529"/>
    </location>
</feature>
<dbReference type="GO" id="GO:0005886">
    <property type="term" value="C:plasma membrane"/>
    <property type="evidence" value="ECO:0007669"/>
    <property type="project" value="TreeGrafter"/>
</dbReference>
<feature type="transmembrane region" description="Helical" evidence="6">
    <location>
        <begin position="53"/>
        <end position="76"/>
    </location>
</feature>
<keyword evidence="3 6" id="KW-1133">Transmembrane helix</keyword>
<proteinExistence type="predicted"/>